<gene>
    <name evidence="2" type="ORF">JKP88DRAFT_289565</name>
</gene>
<evidence type="ECO:0000313" key="3">
    <source>
        <dbReference type="Proteomes" id="UP000664859"/>
    </source>
</evidence>
<dbReference type="InterPro" id="IPR009072">
    <property type="entry name" value="Histone-fold"/>
</dbReference>
<accession>A0A835Z191</accession>
<protein>
    <submittedName>
        <fullName evidence="2">Uncharacterized protein</fullName>
    </submittedName>
</protein>
<dbReference type="EMBL" id="JAFCMP010000144">
    <property type="protein sequence ID" value="KAG5185086.1"/>
    <property type="molecule type" value="Genomic_DNA"/>
</dbReference>
<evidence type="ECO:0000313" key="2">
    <source>
        <dbReference type="EMBL" id="KAG5185086.1"/>
    </source>
</evidence>
<feature type="region of interest" description="Disordered" evidence="1">
    <location>
        <begin position="1"/>
        <end position="51"/>
    </location>
</feature>
<evidence type="ECO:0000256" key="1">
    <source>
        <dbReference type="SAM" id="MobiDB-lite"/>
    </source>
</evidence>
<dbReference type="Gene3D" id="1.10.20.10">
    <property type="entry name" value="Histone, subunit A"/>
    <property type="match status" value="2"/>
</dbReference>
<dbReference type="Proteomes" id="UP000664859">
    <property type="component" value="Unassembled WGS sequence"/>
</dbReference>
<reference evidence="2" key="1">
    <citation type="submission" date="2021-02" db="EMBL/GenBank/DDBJ databases">
        <title>First Annotated Genome of the Yellow-green Alga Tribonema minus.</title>
        <authorList>
            <person name="Mahan K.M."/>
        </authorList>
    </citation>
    <scope>NUCLEOTIDE SEQUENCE</scope>
    <source>
        <strain evidence="2">UTEX B ZZ1240</strain>
    </source>
</reference>
<name>A0A835Z191_9STRA</name>
<keyword evidence="3" id="KW-1185">Reference proteome</keyword>
<feature type="compositionally biased region" description="Basic residues" evidence="1">
    <location>
        <begin position="28"/>
        <end position="51"/>
    </location>
</feature>
<sequence>MSDSDLGLHSHKRALSDSEGEDADHAKATTKPKSKKPKVKSAKGEKKKKAGPRTFITNISALCKSVHGTKLSLSLKSKQTLDSMAIQVIHEVCRAAESARKVSKRQTVTEREVKAGLSIYIDKGGLLTEVKSEVEKALTRYSHKDHQEGPRSKRAGLELSVSHTENLMRKVVASKVRVGDKAAVALAAITECVLTSVIQEAGAVVLHKAAGSKSKNKSKKPRIKVAHISVSIAGSKVTPSELTGKDKRKAEVSGNGDLQKLFGQSVYLQSM</sequence>
<proteinExistence type="predicted"/>
<dbReference type="SUPFAM" id="SSF47113">
    <property type="entry name" value="Histone-fold"/>
    <property type="match status" value="2"/>
</dbReference>
<comment type="caution">
    <text evidence="2">The sequence shown here is derived from an EMBL/GenBank/DDBJ whole genome shotgun (WGS) entry which is preliminary data.</text>
</comment>
<dbReference type="GO" id="GO:0046982">
    <property type="term" value="F:protein heterodimerization activity"/>
    <property type="evidence" value="ECO:0007669"/>
    <property type="project" value="InterPro"/>
</dbReference>
<dbReference type="AlphaFoldDB" id="A0A835Z191"/>
<organism evidence="2 3">
    <name type="scientific">Tribonema minus</name>
    <dbReference type="NCBI Taxonomy" id="303371"/>
    <lineage>
        <taxon>Eukaryota</taxon>
        <taxon>Sar</taxon>
        <taxon>Stramenopiles</taxon>
        <taxon>Ochrophyta</taxon>
        <taxon>PX clade</taxon>
        <taxon>Xanthophyceae</taxon>
        <taxon>Tribonematales</taxon>
        <taxon>Tribonemataceae</taxon>
        <taxon>Tribonema</taxon>
    </lineage>
</organism>